<name>A0A9P0QR83_9ASCO</name>
<organism evidence="2 3">
    <name type="scientific">[Candida] railenensis</name>
    <dbReference type="NCBI Taxonomy" id="45579"/>
    <lineage>
        <taxon>Eukaryota</taxon>
        <taxon>Fungi</taxon>
        <taxon>Dikarya</taxon>
        <taxon>Ascomycota</taxon>
        <taxon>Saccharomycotina</taxon>
        <taxon>Pichiomycetes</taxon>
        <taxon>Debaryomycetaceae</taxon>
        <taxon>Kurtzmaniella</taxon>
    </lineage>
</organism>
<feature type="compositionally biased region" description="Basic residues" evidence="1">
    <location>
        <begin position="1"/>
        <end position="10"/>
    </location>
</feature>
<comment type="caution">
    <text evidence="2">The sequence shown here is derived from an EMBL/GenBank/DDBJ whole genome shotgun (WGS) entry which is preliminary data.</text>
</comment>
<proteinExistence type="predicted"/>
<sequence>MHHVNFKSKNRYSEDDQSESAVSRKNSINVNFENFPQVKALRSILDDDNSKNVTSLTNSLLSEYLKNSKLKISNFNNSNVEFEFVLENQRGMKFFGIPAFSHKSLFPLLDPPSFQSINGTKLLQAVEKGYDNEYIYSSLAQLYPLPDLDWEWTWDSWYVFMLHDVDDQGWIYSRINFGSKHWKGKYNFGNFIRRRIWVRLRNRKGFKISEDEHGSKDGPANYDMFDNDEVEEFEEGDTIYVGSTKAPK</sequence>
<keyword evidence="3" id="KW-1185">Reference proteome</keyword>
<feature type="region of interest" description="Disordered" evidence="1">
    <location>
        <begin position="1"/>
        <end position="20"/>
    </location>
</feature>
<dbReference type="AlphaFoldDB" id="A0A9P0QR83"/>
<dbReference type="PANTHER" id="PTHR23250">
    <property type="entry name" value="DYSFERLIN-RELATED"/>
    <property type="match status" value="1"/>
</dbReference>
<gene>
    <name evidence="2" type="ORF">CLIB1423_09S04698</name>
</gene>
<dbReference type="Proteomes" id="UP000837801">
    <property type="component" value="Unassembled WGS sequence"/>
</dbReference>
<dbReference type="PANTHER" id="PTHR23250:SF1">
    <property type="entry name" value="TECTONIN BETA-PROPELLER REPEAT-CONTAINING PROTEIN 1"/>
    <property type="match status" value="1"/>
</dbReference>
<evidence type="ECO:0000313" key="3">
    <source>
        <dbReference type="Proteomes" id="UP000837801"/>
    </source>
</evidence>
<dbReference type="OrthoDB" id="72441at2759"/>
<evidence type="ECO:0000313" key="2">
    <source>
        <dbReference type="EMBL" id="CAH2353185.1"/>
    </source>
</evidence>
<dbReference type="InterPro" id="IPR051513">
    <property type="entry name" value="Tectonin_beta-prop"/>
</dbReference>
<accession>A0A9P0QR83</accession>
<protein>
    <recommendedName>
        <fullName evidence="4">Peroxin/Ferlin domain-containing protein</fullName>
    </recommendedName>
</protein>
<reference evidence="2" key="1">
    <citation type="submission" date="2022-03" db="EMBL/GenBank/DDBJ databases">
        <authorList>
            <person name="Legras J.-L."/>
            <person name="Devillers H."/>
            <person name="Grondin C."/>
        </authorList>
    </citation>
    <scope>NUCLEOTIDE SEQUENCE</scope>
    <source>
        <strain evidence="2">CLIB 1423</strain>
    </source>
</reference>
<evidence type="ECO:0000256" key="1">
    <source>
        <dbReference type="SAM" id="MobiDB-lite"/>
    </source>
</evidence>
<evidence type="ECO:0008006" key="4">
    <source>
        <dbReference type="Google" id="ProtNLM"/>
    </source>
</evidence>
<dbReference type="EMBL" id="CAKXYY010000009">
    <property type="protein sequence ID" value="CAH2353185.1"/>
    <property type="molecule type" value="Genomic_DNA"/>
</dbReference>